<gene>
    <name evidence="2" type="ORF">BDD21_2198</name>
</gene>
<dbReference type="GO" id="GO:0048511">
    <property type="term" value="P:rhythmic process"/>
    <property type="evidence" value="ECO:0007669"/>
    <property type="project" value="InterPro"/>
</dbReference>
<sequence>MTVQVLRLYIAGHTAAADRAIHNLERIVLDIGREDLQLEIEVIDILEHPQVAEDERILATPVVIKKLPPPVRRVVGDLCEREKVLVGLDLREIR</sequence>
<dbReference type="OrthoDB" id="5458519at2"/>
<dbReference type="InterPro" id="IPR011649">
    <property type="entry name" value="KaiB_domain"/>
</dbReference>
<evidence type="ECO:0000313" key="2">
    <source>
        <dbReference type="EMBL" id="RKT44794.1"/>
    </source>
</evidence>
<dbReference type="EMBL" id="RBXL01000001">
    <property type="protein sequence ID" value="RKT44794.1"/>
    <property type="molecule type" value="Genomic_DNA"/>
</dbReference>
<evidence type="ECO:0000259" key="1">
    <source>
        <dbReference type="SMART" id="SM01248"/>
    </source>
</evidence>
<dbReference type="Proteomes" id="UP000274556">
    <property type="component" value="Unassembled WGS sequence"/>
</dbReference>
<dbReference type="AlphaFoldDB" id="A0A495V693"/>
<accession>A0A495V693</accession>
<evidence type="ECO:0000313" key="3">
    <source>
        <dbReference type="Proteomes" id="UP000274556"/>
    </source>
</evidence>
<dbReference type="CDD" id="cd02978">
    <property type="entry name" value="KaiB_like"/>
    <property type="match status" value="1"/>
</dbReference>
<dbReference type="SUPFAM" id="SSF52833">
    <property type="entry name" value="Thioredoxin-like"/>
    <property type="match status" value="1"/>
</dbReference>
<keyword evidence="3" id="KW-1185">Reference proteome</keyword>
<dbReference type="SMART" id="SM01248">
    <property type="entry name" value="KaiB"/>
    <property type="match status" value="1"/>
</dbReference>
<reference evidence="2 3" key="1">
    <citation type="submission" date="2018-10" db="EMBL/GenBank/DDBJ databases">
        <title>Genomic Encyclopedia of Archaeal and Bacterial Type Strains, Phase II (KMG-II): from individual species to whole genera.</title>
        <authorList>
            <person name="Goeker M."/>
        </authorList>
    </citation>
    <scope>NUCLEOTIDE SEQUENCE [LARGE SCALE GENOMIC DNA]</scope>
    <source>
        <strain evidence="2 3">DSM 235</strain>
    </source>
</reference>
<dbReference type="InterPro" id="IPR039022">
    <property type="entry name" value="KaiB-like"/>
</dbReference>
<dbReference type="Gene3D" id="3.40.30.10">
    <property type="entry name" value="Glutaredoxin"/>
    <property type="match status" value="1"/>
</dbReference>
<organism evidence="2 3">
    <name type="scientific">Thiocapsa rosea</name>
    <dbReference type="NCBI Taxonomy" id="69360"/>
    <lineage>
        <taxon>Bacteria</taxon>
        <taxon>Pseudomonadati</taxon>
        <taxon>Pseudomonadota</taxon>
        <taxon>Gammaproteobacteria</taxon>
        <taxon>Chromatiales</taxon>
        <taxon>Chromatiaceae</taxon>
        <taxon>Thiocapsa</taxon>
    </lineage>
</organism>
<protein>
    <submittedName>
        <fullName evidence="2">Circadian clock protein KaiB</fullName>
    </submittedName>
</protein>
<feature type="domain" description="KaiB" evidence="1">
    <location>
        <begin position="7"/>
        <end position="90"/>
    </location>
</feature>
<dbReference type="PANTHER" id="PTHR41709:SF2">
    <property type="entry name" value="CIRCADIAN CLOCK PROTEIN KAIB2"/>
    <property type="match status" value="1"/>
</dbReference>
<name>A0A495V693_9GAMM</name>
<proteinExistence type="predicted"/>
<dbReference type="Pfam" id="PF07689">
    <property type="entry name" value="KaiB"/>
    <property type="match status" value="1"/>
</dbReference>
<comment type="caution">
    <text evidence="2">The sequence shown here is derived from an EMBL/GenBank/DDBJ whole genome shotgun (WGS) entry which is preliminary data.</text>
</comment>
<dbReference type="RefSeq" id="WP_120797181.1">
    <property type="nucleotide sequence ID" value="NZ_RBXL01000001.1"/>
</dbReference>
<dbReference type="InterPro" id="IPR036249">
    <property type="entry name" value="Thioredoxin-like_sf"/>
</dbReference>
<dbReference type="PANTHER" id="PTHR41709">
    <property type="entry name" value="KAIB-LIKE PROTEIN 1"/>
    <property type="match status" value="1"/>
</dbReference>